<name>D2DJT6_SCHMD</name>
<dbReference type="Gene3D" id="1.10.472.10">
    <property type="entry name" value="Cyclin-like"/>
    <property type="match status" value="2"/>
</dbReference>
<dbReference type="Pfam" id="PF00134">
    <property type="entry name" value="Cyclin_N"/>
    <property type="match status" value="1"/>
</dbReference>
<dbReference type="InterPro" id="IPR046965">
    <property type="entry name" value="Cyclin_A/B-like"/>
</dbReference>
<dbReference type="PIRSF" id="PIRSF001771">
    <property type="entry name" value="Cyclin_A_B_D_E"/>
    <property type="match status" value="1"/>
</dbReference>
<protein>
    <submittedName>
        <fullName evidence="8">Cyclin B3</fullName>
    </submittedName>
    <submittedName>
        <fullName evidence="7">CyclinE-like protein</fullName>
    </submittedName>
</protein>
<comment type="similarity">
    <text evidence="4">Belongs to the cyclin family.</text>
</comment>
<gene>
    <name evidence="8" type="primary">CCNB3</name>
</gene>
<dbReference type="PANTHER" id="PTHR10177">
    <property type="entry name" value="CYCLINS"/>
    <property type="match status" value="1"/>
</dbReference>
<keyword evidence="3" id="KW-0131">Cell cycle</keyword>
<feature type="domain" description="Cyclin-like" evidence="5">
    <location>
        <begin position="185"/>
        <end position="271"/>
    </location>
</feature>
<keyword evidence="2 4" id="KW-0195">Cyclin</keyword>
<dbReference type="SMART" id="SM00385">
    <property type="entry name" value="CYCLIN"/>
    <property type="match status" value="2"/>
</dbReference>
<feature type="domain" description="Cyclin-like" evidence="5">
    <location>
        <begin position="88"/>
        <end position="172"/>
    </location>
</feature>
<accession>D2DJT6</accession>
<proteinExistence type="evidence at transcript level"/>
<dbReference type="SMART" id="SM01332">
    <property type="entry name" value="Cyclin_C"/>
    <property type="match status" value="1"/>
</dbReference>
<organism evidence="7">
    <name type="scientific">Schmidtea mediterranea</name>
    <name type="common">Freshwater planarian flatworm</name>
    <dbReference type="NCBI Taxonomy" id="79327"/>
    <lineage>
        <taxon>Eukaryota</taxon>
        <taxon>Metazoa</taxon>
        <taxon>Spiralia</taxon>
        <taxon>Lophotrochozoa</taxon>
        <taxon>Platyhelminthes</taxon>
        <taxon>Rhabditophora</taxon>
        <taxon>Seriata</taxon>
        <taxon>Tricladida</taxon>
        <taxon>Continenticola</taxon>
        <taxon>Geoplanoidea</taxon>
        <taxon>Dugesiidae</taxon>
        <taxon>Schmidtea</taxon>
    </lineage>
</organism>
<sequence length="316" mass="37218">MKRRGLSDLTNYCKNYQINNSHLKQDFSIVTARKNEKLQIKKFQRKDFILNEFSQKIFIYLLSREIKLFKCRFSILLTDSHGRTDVVMWFITIANKTEISNDSIHLAIALFDYYYQIVKKDYNLYIGIIMLWIASKIEDSFPISLKNIINHTHLNYDEIHGQCKTMELDILNELDFDVNLPTPIQFLRHFTKIVHTTETCHQTAKFIIDLTLTDNKFIGLNYSLMAASSFCIALDLIKKVPEMGDSWNTLLKRYSSFDKSNILPVMKEMVAMLINLNRLSKQLLPLYKRYSKTIESVHLSKENIRNYQYKIPIIIS</sequence>
<feature type="domain" description="Cyclin C-terminal" evidence="6">
    <location>
        <begin position="181"/>
        <end position="303"/>
    </location>
</feature>
<evidence type="ECO:0000256" key="3">
    <source>
        <dbReference type="ARBA" id="ARBA00023306"/>
    </source>
</evidence>
<dbReference type="Pfam" id="PF02984">
    <property type="entry name" value="Cyclin_C"/>
    <property type="match status" value="1"/>
</dbReference>
<dbReference type="InterPro" id="IPR013763">
    <property type="entry name" value="Cyclin-like_dom"/>
</dbReference>
<dbReference type="OMA" id="ASTEEYC"/>
<dbReference type="AlphaFoldDB" id="D2DJT6"/>
<dbReference type="EMBL" id="FJ588607">
    <property type="protein sequence ID" value="ACT98273.1"/>
    <property type="molecule type" value="mRNA"/>
</dbReference>
<reference evidence="8" key="2">
    <citation type="journal article" date="2020" name="Mech. Dev.">
        <title>Conservation analysis of core cell cycle regulators and their transcriptional behavior during limb regeneration in Ambystoma mexicanum.</title>
        <authorList>
            <person name="Espinal-Centeno A."/>
            <person name="Dipp-Alvarez M."/>
            <person name="Saldana C."/>
            <person name="Bako L."/>
            <person name="Cruz-Ramirez A."/>
        </authorList>
    </citation>
    <scope>NUCLEOTIDE SEQUENCE</scope>
</reference>
<keyword evidence="1" id="KW-0132">Cell division</keyword>
<dbReference type="GO" id="GO:0051301">
    <property type="term" value="P:cell division"/>
    <property type="evidence" value="ECO:0007669"/>
    <property type="project" value="UniProtKB-KW"/>
</dbReference>
<dbReference type="GO" id="GO:0016538">
    <property type="term" value="F:cyclin-dependent protein serine/threonine kinase regulator activity"/>
    <property type="evidence" value="ECO:0007669"/>
    <property type="project" value="InterPro"/>
</dbReference>
<evidence type="ECO:0000313" key="7">
    <source>
        <dbReference type="EMBL" id="ACT98273.1"/>
    </source>
</evidence>
<reference evidence="7" key="1">
    <citation type="submission" date="2008-12" db="EMBL/GenBank/DDBJ databases">
        <title>Smed-cdc73 regulates self-renewal in planarian stem cells.</title>
        <authorList>
            <person name="Kang H."/>
            <person name="Sanchez Alvarado A."/>
        </authorList>
    </citation>
    <scope>NUCLEOTIDE SEQUENCE</scope>
</reference>
<dbReference type="SUPFAM" id="SSF47954">
    <property type="entry name" value="Cyclin-like"/>
    <property type="match status" value="2"/>
</dbReference>
<feature type="non-terminal residue" evidence="7">
    <location>
        <position position="1"/>
    </location>
</feature>
<dbReference type="InterPro" id="IPR039361">
    <property type="entry name" value="Cyclin"/>
</dbReference>
<dbReference type="InterPro" id="IPR006671">
    <property type="entry name" value="Cyclin_N"/>
</dbReference>
<dbReference type="InterPro" id="IPR036915">
    <property type="entry name" value="Cyclin-like_sf"/>
</dbReference>
<evidence type="ECO:0000313" key="8">
    <source>
        <dbReference type="EMBL" id="QOY46782.1"/>
    </source>
</evidence>
<evidence type="ECO:0000259" key="5">
    <source>
        <dbReference type="SMART" id="SM00385"/>
    </source>
</evidence>
<evidence type="ECO:0000256" key="2">
    <source>
        <dbReference type="ARBA" id="ARBA00023127"/>
    </source>
</evidence>
<evidence type="ECO:0000256" key="1">
    <source>
        <dbReference type="ARBA" id="ARBA00022618"/>
    </source>
</evidence>
<dbReference type="GO" id="GO:0044772">
    <property type="term" value="P:mitotic cell cycle phase transition"/>
    <property type="evidence" value="ECO:0007669"/>
    <property type="project" value="InterPro"/>
</dbReference>
<dbReference type="InterPro" id="IPR004367">
    <property type="entry name" value="Cyclin_C-dom"/>
</dbReference>
<evidence type="ECO:0000259" key="6">
    <source>
        <dbReference type="SMART" id="SM01332"/>
    </source>
</evidence>
<dbReference type="EMBL" id="MT653669">
    <property type="protein sequence ID" value="QOY46782.1"/>
    <property type="molecule type" value="mRNA"/>
</dbReference>
<evidence type="ECO:0000256" key="4">
    <source>
        <dbReference type="RuleBase" id="RU000383"/>
    </source>
</evidence>